<dbReference type="Proteomes" id="UP000692954">
    <property type="component" value="Unassembled WGS sequence"/>
</dbReference>
<feature type="transmembrane region" description="Helical" evidence="1">
    <location>
        <begin position="47"/>
        <end position="68"/>
    </location>
</feature>
<keyword evidence="1" id="KW-0812">Transmembrane</keyword>
<feature type="transmembrane region" description="Helical" evidence="1">
    <location>
        <begin position="12"/>
        <end position="35"/>
    </location>
</feature>
<evidence type="ECO:0000313" key="4">
    <source>
        <dbReference type="Proteomes" id="UP000692954"/>
    </source>
</evidence>
<dbReference type="Pfam" id="PF07714">
    <property type="entry name" value="PK_Tyr_Ser-Thr"/>
    <property type="match status" value="1"/>
</dbReference>
<dbReference type="GO" id="GO:0005524">
    <property type="term" value="F:ATP binding"/>
    <property type="evidence" value="ECO:0007669"/>
    <property type="project" value="InterPro"/>
</dbReference>
<proteinExistence type="predicted"/>
<evidence type="ECO:0000256" key="1">
    <source>
        <dbReference type="SAM" id="Phobius"/>
    </source>
</evidence>
<keyword evidence="4" id="KW-1185">Reference proteome</keyword>
<feature type="domain" description="Protein kinase" evidence="2">
    <location>
        <begin position="343"/>
        <end position="620"/>
    </location>
</feature>
<feature type="transmembrane region" description="Helical" evidence="1">
    <location>
        <begin position="88"/>
        <end position="114"/>
    </location>
</feature>
<evidence type="ECO:0000313" key="3">
    <source>
        <dbReference type="EMBL" id="CAD8090609.1"/>
    </source>
</evidence>
<dbReference type="EMBL" id="CAJJDN010000056">
    <property type="protein sequence ID" value="CAD8090609.1"/>
    <property type="molecule type" value="Genomic_DNA"/>
</dbReference>
<feature type="transmembrane region" description="Helical" evidence="1">
    <location>
        <begin position="258"/>
        <end position="279"/>
    </location>
</feature>
<feature type="transmembrane region" description="Helical" evidence="1">
    <location>
        <begin position="216"/>
        <end position="238"/>
    </location>
</feature>
<dbReference type="PROSITE" id="PS50011">
    <property type="entry name" value="PROTEIN_KINASE_DOM"/>
    <property type="match status" value="1"/>
</dbReference>
<accession>A0A8S1NH47</accession>
<dbReference type="PANTHER" id="PTHR44329">
    <property type="entry name" value="SERINE/THREONINE-PROTEIN KINASE TNNI3K-RELATED"/>
    <property type="match status" value="1"/>
</dbReference>
<feature type="transmembrane region" description="Helical" evidence="1">
    <location>
        <begin position="170"/>
        <end position="195"/>
    </location>
</feature>
<name>A0A8S1NH47_9CILI</name>
<sequence length="621" mass="71850">MEDTIQESAYLLSIAYLLLGLIFILLALYSIICLWKAWKCRQFFPKIFYLFILAICCDQATYQLLYLYEVITAIKQEKDENSQSESFRIIFFQTIYVPDAIFFVIYFSLFWQFLIMMHHGRIRTGSISVGKRNWNPEQANSKVRIILYLYIIGQGIVIWQFLAQELSPKAIMFCDIAVNASVPIIVVTMVLYLNIKFSGSPFVSNRYERSNNKIQQLLWIWILLRIPQLVVNVVVVIYNDDLIALMSGKLKVTFIEQLLLILFIVGDIIIVQIIPVLMAMSNSFLRALLVDYSKINQLFSVENLSGESNVSQIEQGKISLQNNFRDISVFNGLQLSDLQIKERQQQLFRKNNGLGEIKIATIKNNTKKYTIRVIQFKELSSFLIDETKQEIAQINQIKKGYKILWFDFSECNMYLLSKFYSNSNLNNFIHQNTSTGNNVQFQDITISYTNKQILMRLNIATDLIKAIQNLHDQNIIHGHLNSNNVLFSTKFKIKIVDYGLRAIKKYASLVNGYSNKNGFTAPECLNDKGNVVSQSAIKESDIYSYGMILYQLFTETIPFYNIPQKDIVQLVKEQQSRPKIPESLNSNIATLIRCCWQQDSLKRPNINQILTTLKQIQANLE</sequence>
<dbReference type="InterPro" id="IPR001245">
    <property type="entry name" value="Ser-Thr/Tyr_kinase_cat_dom"/>
</dbReference>
<keyword evidence="1" id="KW-0472">Membrane</keyword>
<reference evidence="3" key="1">
    <citation type="submission" date="2021-01" db="EMBL/GenBank/DDBJ databases">
        <authorList>
            <consortium name="Genoscope - CEA"/>
            <person name="William W."/>
        </authorList>
    </citation>
    <scope>NUCLEOTIDE SEQUENCE</scope>
</reference>
<dbReference type="InterPro" id="IPR000719">
    <property type="entry name" value="Prot_kinase_dom"/>
</dbReference>
<keyword evidence="1" id="KW-1133">Transmembrane helix</keyword>
<comment type="caution">
    <text evidence="3">The sequence shown here is derived from an EMBL/GenBank/DDBJ whole genome shotgun (WGS) entry which is preliminary data.</text>
</comment>
<feature type="transmembrane region" description="Helical" evidence="1">
    <location>
        <begin position="145"/>
        <end position="164"/>
    </location>
</feature>
<dbReference type="AlphaFoldDB" id="A0A8S1NH47"/>
<evidence type="ECO:0000259" key="2">
    <source>
        <dbReference type="PROSITE" id="PS50011"/>
    </source>
</evidence>
<gene>
    <name evidence="3" type="ORF">PSON_ATCC_30995.1.T0560100</name>
</gene>
<dbReference type="OrthoDB" id="313345at2759"/>
<dbReference type="GO" id="GO:0004674">
    <property type="term" value="F:protein serine/threonine kinase activity"/>
    <property type="evidence" value="ECO:0007669"/>
    <property type="project" value="TreeGrafter"/>
</dbReference>
<protein>
    <recommendedName>
        <fullName evidence="2">Protein kinase domain-containing protein</fullName>
    </recommendedName>
</protein>
<organism evidence="3 4">
    <name type="scientific">Paramecium sonneborni</name>
    <dbReference type="NCBI Taxonomy" id="65129"/>
    <lineage>
        <taxon>Eukaryota</taxon>
        <taxon>Sar</taxon>
        <taxon>Alveolata</taxon>
        <taxon>Ciliophora</taxon>
        <taxon>Intramacronucleata</taxon>
        <taxon>Oligohymenophorea</taxon>
        <taxon>Peniculida</taxon>
        <taxon>Parameciidae</taxon>
        <taxon>Paramecium</taxon>
    </lineage>
</organism>
<dbReference type="InterPro" id="IPR051681">
    <property type="entry name" value="Ser/Thr_Kinases-Pseudokinases"/>
</dbReference>